<name>A0ABU3CYI0_9FLAO</name>
<accession>A0ABU3CYI0</accession>
<dbReference type="RefSeq" id="WP_311485516.1">
    <property type="nucleotide sequence ID" value="NZ_JAVRHP010000110.1"/>
</dbReference>
<keyword evidence="1" id="KW-0378">Hydrolase</keyword>
<evidence type="ECO:0000313" key="1">
    <source>
        <dbReference type="EMBL" id="MDT0651412.1"/>
    </source>
</evidence>
<sequence>MISTKEVLHVYLMPGMAANASIFEHIKLPEDTFEVHYLEWLIPDRRESLQDYALRMNKFIKHDKPILIGVSFGGVVVQEMSKYLDVQRLIIISSVKCREELPNRMRFAAKTGIYRLIPTGLMNYVDHFEKIAIGDFAKKRAKLYRQYLSVNNKIYLDWAIKHMVLWNCDKADEKVVHIHGDKDVIFPIEHIGNCIKLKGGTHIMIINRFRWFNRYLPEIILTGKINDKGKIEERI</sequence>
<reference evidence="1 2" key="1">
    <citation type="submission" date="2023-09" db="EMBL/GenBank/DDBJ databases">
        <authorList>
            <person name="Rey-Velasco X."/>
        </authorList>
    </citation>
    <scope>NUCLEOTIDE SEQUENCE [LARGE SCALE GENOMIC DNA]</scope>
    <source>
        <strain evidence="1 2">F297</strain>
    </source>
</reference>
<keyword evidence="2" id="KW-1185">Reference proteome</keyword>
<dbReference type="SUPFAM" id="SSF53474">
    <property type="entry name" value="alpha/beta-Hydrolases"/>
    <property type="match status" value="1"/>
</dbReference>
<proteinExistence type="predicted"/>
<gene>
    <name evidence="1" type="ORF">RM529_14750</name>
</gene>
<dbReference type="Gene3D" id="3.40.50.1820">
    <property type="entry name" value="alpha/beta hydrolase"/>
    <property type="match status" value="1"/>
</dbReference>
<dbReference type="Proteomes" id="UP001248819">
    <property type="component" value="Unassembled WGS sequence"/>
</dbReference>
<evidence type="ECO:0000313" key="2">
    <source>
        <dbReference type="Proteomes" id="UP001248819"/>
    </source>
</evidence>
<dbReference type="EMBL" id="JAVRHP010000110">
    <property type="protein sequence ID" value="MDT0651412.1"/>
    <property type="molecule type" value="Genomic_DNA"/>
</dbReference>
<protein>
    <submittedName>
        <fullName evidence="1">Alpha/beta hydrolase</fullName>
    </submittedName>
</protein>
<organism evidence="1 2">
    <name type="scientific">Autumnicola edwardsiae</name>
    <dbReference type="NCBI Taxonomy" id="3075594"/>
    <lineage>
        <taxon>Bacteria</taxon>
        <taxon>Pseudomonadati</taxon>
        <taxon>Bacteroidota</taxon>
        <taxon>Flavobacteriia</taxon>
        <taxon>Flavobacteriales</taxon>
        <taxon>Flavobacteriaceae</taxon>
        <taxon>Autumnicola</taxon>
    </lineage>
</organism>
<comment type="caution">
    <text evidence="1">The sequence shown here is derived from an EMBL/GenBank/DDBJ whole genome shotgun (WGS) entry which is preliminary data.</text>
</comment>
<dbReference type="InterPro" id="IPR029058">
    <property type="entry name" value="AB_hydrolase_fold"/>
</dbReference>
<dbReference type="GO" id="GO:0016787">
    <property type="term" value="F:hydrolase activity"/>
    <property type="evidence" value="ECO:0007669"/>
    <property type="project" value="UniProtKB-KW"/>
</dbReference>